<keyword evidence="4" id="KW-1185">Reference proteome</keyword>
<dbReference type="PROSITE" id="PS01096">
    <property type="entry name" value="PPIC_PPIASE_1"/>
    <property type="match status" value="1"/>
</dbReference>
<sequence>MKITVSHILVRHQYEAEDILRALENGKSFEELARKHSTCPSAAEGGALGTFGLGRMDEDFEDAAFVLNVGETTKKPVRTKFGYHIIKRTA</sequence>
<dbReference type="EMBL" id="LUKE01000001">
    <property type="protein sequence ID" value="KYG66934.1"/>
    <property type="molecule type" value="Genomic_DNA"/>
</dbReference>
<keyword evidence="1 3" id="KW-0413">Isomerase</keyword>
<reference evidence="3 4" key="1">
    <citation type="submission" date="2016-03" db="EMBL/GenBank/DDBJ databases">
        <authorList>
            <person name="Ploux O."/>
        </authorList>
    </citation>
    <scope>NUCLEOTIDE SEQUENCE [LARGE SCALE GENOMIC DNA]</scope>
    <source>
        <strain evidence="3 4">R0</strain>
    </source>
</reference>
<protein>
    <submittedName>
        <fullName evidence="3">Peptidylprolyl isomerase</fullName>
    </submittedName>
</protein>
<dbReference type="Pfam" id="PF00639">
    <property type="entry name" value="Rotamase"/>
    <property type="match status" value="1"/>
</dbReference>
<organism evidence="3 4">
    <name type="scientific">Bdellovibrio bacteriovorus</name>
    <dbReference type="NCBI Taxonomy" id="959"/>
    <lineage>
        <taxon>Bacteria</taxon>
        <taxon>Pseudomonadati</taxon>
        <taxon>Bdellovibrionota</taxon>
        <taxon>Bdellovibrionia</taxon>
        <taxon>Bdellovibrionales</taxon>
        <taxon>Pseudobdellovibrionaceae</taxon>
        <taxon>Bdellovibrio</taxon>
    </lineage>
</organism>
<dbReference type="GO" id="GO:0003755">
    <property type="term" value="F:peptidyl-prolyl cis-trans isomerase activity"/>
    <property type="evidence" value="ECO:0007669"/>
    <property type="project" value="UniProtKB-KW"/>
</dbReference>
<comment type="caution">
    <text evidence="3">The sequence shown here is derived from an EMBL/GenBank/DDBJ whole genome shotgun (WGS) entry which is preliminary data.</text>
</comment>
<dbReference type="PANTHER" id="PTHR47245">
    <property type="entry name" value="PEPTIDYLPROLYL ISOMERASE"/>
    <property type="match status" value="1"/>
</dbReference>
<dbReference type="SUPFAM" id="SSF54534">
    <property type="entry name" value="FKBP-like"/>
    <property type="match status" value="1"/>
</dbReference>
<keyword evidence="1" id="KW-0697">Rotamase</keyword>
<name>A0A150WRI0_BDEBC</name>
<gene>
    <name evidence="3" type="ORF">AZI86_07875</name>
</gene>
<dbReference type="Proteomes" id="UP000075320">
    <property type="component" value="Unassembled WGS sequence"/>
</dbReference>
<dbReference type="PROSITE" id="PS50198">
    <property type="entry name" value="PPIC_PPIASE_2"/>
    <property type="match status" value="1"/>
</dbReference>
<dbReference type="AlphaFoldDB" id="A0A150WRI0"/>
<proteinExistence type="predicted"/>
<dbReference type="InterPro" id="IPR023058">
    <property type="entry name" value="PPIase_PpiC_CS"/>
</dbReference>
<dbReference type="Gene3D" id="3.10.50.40">
    <property type="match status" value="1"/>
</dbReference>
<dbReference type="InterPro" id="IPR050245">
    <property type="entry name" value="PrsA_foldase"/>
</dbReference>
<feature type="domain" description="PpiC" evidence="2">
    <location>
        <begin position="1"/>
        <end position="90"/>
    </location>
</feature>
<dbReference type="OrthoDB" id="5295434at2"/>
<accession>A0A150WRI0</accession>
<dbReference type="PANTHER" id="PTHR47245:SF2">
    <property type="entry name" value="PEPTIDYL-PROLYL CIS-TRANS ISOMERASE HP_0175-RELATED"/>
    <property type="match status" value="1"/>
</dbReference>
<evidence type="ECO:0000256" key="1">
    <source>
        <dbReference type="PROSITE-ProRule" id="PRU00278"/>
    </source>
</evidence>
<dbReference type="InterPro" id="IPR000297">
    <property type="entry name" value="PPIase_PpiC"/>
</dbReference>
<dbReference type="RefSeq" id="WP_061834511.1">
    <property type="nucleotide sequence ID" value="NZ_LUKE01000001.1"/>
</dbReference>
<dbReference type="InterPro" id="IPR046357">
    <property type="entry name" value="PPIase_dom_sf"/>
</dbReference>
<evidence type="ECO:0000259" key="2">
    <source>
        <dbReference type="PROSITE" id="PS50198"/>
    </source>
</evidence>
<evidence type="ECO:0000313" key="3">
    <source>
        <dbReference type="EMBL" id="KYG66934.1"/>
    </source>
</evidence>
<evidence type="ECO:0000313" key="4">
    <source>
        <dbReference type="Proteomes" id="UP000075320"/>
    </source>
</evidence>